<gene>
    <name evidence="3" type="ORF">ACFFQA_17835</name>
</gene>
<dbReference type="InterPro" id="IPR016874">
    <property type="entry name" value="TcmP-like"/>
</dbReference>
<keyword evidence="2" id="KW-0808">Transferase</keyword>
<dbReference type="Gene3D" id="3.40.50.150">
    <property type="entry name" value="Vaccinia Virus protein VP39"/>
    <property type="match status" value="1"/>
</dbReference>
<reference evidence="3 4" key="1">
    <citation type="submission" date="2024-09" db="EMBL/GenBank/DDBJ databases">
        <authorList>
            <person name="Sun Q."/>
            <person name="Mori K."/>
        </authorList>
    </citation>
    <scope>NUCLEOTIDE SEQUENCE [LARGE SCALE GENOMIC DNA]</scope>
    <source>
        <strain evidence="3 4">TBRC 7907</strain>
    </source>
</reference>
<evidence type="ECO:0000313" key="4">
    <source>
        <dbReference type="Proteomes" id="UP001589693"/>
    </source>
</evidence>
<dbReference type="Pfam" id="PF04072">
    <property type="entry name" value="LCM"/>
    <property type="match status" value="1"/>
</dbReference>
<dbReference type="EMBL" id="JBHLZU010000015">
    <property type="protein sequence ID" value="MFB9905799.1"/>
    <property type="molecule type" value="Genomic_DNA"/>
</dbReference>
<dbReference type="PANTHER" id="PTHR43619:SF2">
    <property type="entry name" value="S-ADENOSYL-L-METHIONINE-DEPENDENT METHYLTRANSFERASES SUPERFAMILY PROTEIN"/>
    <property type="match status" value="1"/>
</dbReference>
<dbReference type="PANTHER" id="PTHR43619">
    <property type="entry name" value="S-ADENOSYL-L-METHIONINE-DEPENDENT METHYLTRANSFERASE YKTD-RELATED"/>
    <property type="match status" value="1"/>
</dbReference>
<name>A0ABV5ZY19_9PSEU</name>
<keyword evidence="4" id="KW-1185">Reference proteome</keyword>
<dbReference type="InterPro" id="IPR007213">
    <property type="entry name" value="Ppm1/Ppm2/Tcmp"/>
</dbReference>
<dbReference type="GO" id="GO:0008168">
    <property type="term" value="F:methyltransferase activity"/>
    <property type="evidence" value="ECO:0007669"/>
    <property type="project" value="UniProtKB-KW"/>
</dbReference>
<evidence type="ECO:0000256" key="1">
    <source>
        <dbReference type="ARBA" id="ARBA00022603"/>
    </source>
</evidence>
<keyword evidence="1 3" id="KW-0489">Methyltransferase</keyword>
<dbReference type="GO" id="GO:0032259">
    <property type="term" value="P:methylation"/>
    <property type="evidence" value="ECO:0007669"/>
    <property type="project" value="UniProtKB-KW"/>
</dbReference>
<sequence length="282" mass="32433">MERIAIELGDVQETLLSTLYARAVETRKKHGILRDPKAVEMVERIDYDFTKFDGSPTLVASVMRTLLLDEWVRGFLSLHPKGTVVEVGAGLNTRFERVDNGRTHWVDLDLPDSMKLRERFFTESDRRRMVAASVLDDSWHEVVRALPAPYFFVSEGVLLYLDETDVRNALGRVAQGFPGARIAFDTAGRWMVEHQDDAMFKKRVAATYAWHCDDPEEVQRWDVGLRLTESRTLLQLPRALRSRLPVLTRLALSGIKLFYGRKARVFLVNLFESQPSLRANRR</sequence>
<proteinExistence type="predicted"/>
<organism evidence="3 4">
    <name type="scientific">Allokutzneria oryzae</name>
    <dbReference type="NCBI Taxonomy" id="1378989"/>
    <lineage>
        <taxon>Bacteria</taxon>
        <taxon>Bacillati</taxon>
        <taxon>Actinomycetota</taxon>
        <taxon>Actinomycetes</taxon>
        <taxon>Pseudonocardiales</taxon>
        <taxon>Pseudonocardiaceae</taxon>
        <taxon>Allokutzneria</taxon>
    </lineage>
</organism>
<dbReference type="PIRSF" id="PIRSF028177">
    <property type="entry name" value="Polyketide_synth_Omtfrase_TcmP"/>
    <property type="match status" value="1"/>
</dbReference>
<dbReference type="Proteomes" id="UP001589693">
    <property type="component" value="Unassembled WGS sequence"/>
</dbReference>
<protein>
    <submittedName>
        <fullName evidence="3">Class I SAM-dependent methyltransferase</fullName>
    </submittedName>
</protein>
<dbReference type="InterPro" id="IPR029063">
    <property type="entry name" value="SAM-dependent_MTases_sf"/>
</dbReference>
<evidence type="ECO:0000313" key="3">
    <source>
        <dbReference type="EMBL" id="MFB9905799.1"/>
    </source>
</evidence>
<evidence type="ECO:0000256" key="2">
    <source>
        <dbReference type="ARBA" id="ARBA00022679"/>
    </source>
</evidence>
<dbReference type="RefSeq" id="WP_377853160.1">
    <property type="nucleotide sequence ID" value="NZ_JBHLZU010000015.1"/>
</dbReference>
<accession>A0ABV5ZY19</accession>
<comment type="caution">
    <text evidence="3">The sequence shown here is derived from an EMBL/GenBank/DDBJ whole genome shotgun (WGS) entry which is preliminary data.</text>
</comment>
<dbReference type="SUPFAM" id="SSF53335">
    <property type="entry name" value="S-adenosyl-L-methionine-dependent methyltransferases"/>
    <property type="match status" value="1"/>
</dbReference>